<sequence>MSNDRPAVKAPGRGLRAALWTSLLVAGTANATTSALGFSPLLSIPFGLITIASIVALVTHHRRHR</sequence>
<keyword evidence="1" id="KW-1133">Transmembrane helix</keyword>
<gene>
    <name evidence="2" type="ORF">E1261_24870</name>
</gene>
<keyword evidence="3" id="KW-1185">Reference proteome</keyword>
<dbReference type="EMBL" id="SMKA01000129">
    <property type="protein sequence ID" value="TDC25068.1"/>
    <property type="molecule type" value="Genomic_DNA"/>
</dbReference>
<evidence type="ECO:0000256" key="1">
    <source>
        <dbReference type="SAM" id="Phobius"/>
    </source>
</evidence>
<comment type="caution">
    <text evidence="2">The sequence shown here is derived from an EMBL/GenBank/DDBJ whole genome shotgun (WGS) entry which is preliminary data.</text>
</comment>
<name>A0A4R4PS11_9ACTN</name>
<evidence type="ECO:0000313" key="2">
    <source>
        <dbReference type="EMBL" id="TDC25068.1"/>
    </source>
</evidence>
<evidence type="ECO:0000313" key="3">
    <source>
        <dbReference type="Proteomes" id="UP000295075"/>
    </source>
</evidence>
<organism evidence="2 3">
    <name type="scientific">Kribbella albertanoniae</name>
    <dbReference type="NCBI Taxonomy" id="1266829"/>
    <lineage>
        <taxon>Bacteria</taxon>
        <taxon>Bacillati</taxon>
        <taxon>Actinomycetota</taxon>
        <taxon>Actinomycetes</taxon>
        <taxon>Propionibacteriales</taxon>
        <taxon>Kribbellaceae</taxon>
        <taxon>Kribbella</taxon>
    </lineage>
</organism>
<feature type="transmembrane region" description="Helical" evidence="1">
    <location>
        <begin position="41"/>
        <end position="59"/>
    </location>
</feature>
<accession>A0A4R4PS11</accession>
<keyword evidence="1" id="KW-0812">Transmembrane</keyword>
<proteinExistence type="predicted"/>
<protein>
    <submittedName>
        <fullName evidence="2">Uncharacterized protein</fullName>
    </submittedName>
</protein>
<keyword evidence="1" id="KW-0472">Membrane</keyword>
<dbReference type="AlphaFoldDB" id="A0A4R4PS11"/>
<reference evidence="2 3" key="1">
    <citation type="submission" date="2019-03" db="EMBL/GenBank/DDBJ databases">
        <title>Draft genome sequences of novel Actinobacteria.</title>
        <authorList>
            <person name="Sahin N."/>
            <person name="Ay H."/>
            <person name="Saygin H."/>
        </authorList>
    </citation>
    <scope>NUCLEOTIDE SEQUENCE [LARGE SCALE GENOMIC DNA]</scope>
    <source>
        <strain evidence="2 3">JCM 30547</strain>
    </source>
</reference>
<dbReference type="Proteomes" id="UP000295075">
    <property type="component" value="Unassembled WGS sequence"/>
</dbReference>